<dbReference type="NCBIfam" id="TIGR01167">
    <property type="entry name" value="LPXTG_anchor"/>
    <property type="match status" value="1"/>
</dbReference>
<protein>
    <submittedName>
        <fullName evidence="9">Putative transposon related peptidoglycan linked protein (LPXTG motif)</fullName>
    </submittedName>
</protein>
<dbReference type="PROSITE" id="PS50847">
    <property type="entry name" value="GRAM_POS_ANCHORING"/>
    <property type="match status" value="1"/>
</dbReference>
<dbReference type="NCBIfam" id="TIGR04320">
    <property type="entry name" value="Surf_Exclu_PgrA"/>
    <property type="match status" value="1"/>
</dbReference>
<keyword evidence="2" id="KW-0964">Secreted</keyword>
<keyword evidence="10" id="KW-1185">Reference proteome</keyword>
<reference evidence="9 10" key="1">
    <citation type="submission" date="2017-06" db="EMBL/GenBank/DDBJ databases">
        <authorList>
            <consortium name="Pathogen Informatics"/>
        </authorList>
    </citation>
    <scope>NUCLEOTIDE SEQUENCE [LARGE SCALE GENOMIC DNA]</scope>
    <source>
        <strain evidence="9 10">NCTC13788</strain>
    </source>
</reference>
<feature type="region of interest" description="Disordered" evidence="6">
    <location>
        <begin position="524"/>
        <end position="544"/>
    </location>
</feature>
<dbReference type="Gene3D" id="1.20.120.330">
    <property type="entry name" value="Nucleotidyltransferases domain 2"/>
    <property type="match status" value="1"/>
</dbReference>
<dbReference type="PANTHER" id="PTHR32083:SF48">
    <property type="entry name" value="TRANS-GOLGI NETWORK-LOCALIZED SYP41-INTERACTING PROTEIN 1"/>
    <property type="match status" value="1"/>
</dbReference>
<feature type="region of interest" description="Disordered" evidence="6">
    <location>
        <begin position="635"/>
        <end position="655"/>
    </location>
</feature>
<evidence type="ECO:0000256" key="1">
    <source>
        <dbReference type="ARBA" id="ARBA00022512"/>
    </source>
</evidence>
<name>A0A239SXH4_9STRE</name>
<dbReference type="RefSeq" id="WP_018374518.1">
    <property type="nucleotide sequence ID" value="NZ_LT906439.1"/>
</dbReference>
<dbReference type="AlphaFoldDB" id="A0A239SXH4"/>
<keyword evidence="1" id="KW-0134">Cell wall</keyword>
<dbReference type="PANTHER" id="PTHR32083">
    <property type="entry name" value="CILIA AND FLAGELLA-ASSOCIATED PROTEIN 58-RELATED"/>
    <property type="match status" value="1"/>
</dbReference>
<dbReference type="EMBL" id="LT906439">
    <property type="protein sequence ID" value="SNU90147.1"/>
    <property type="molecule type" value="Genomic_DNA"/>
</dbReference>
<evidence type="ECO:0000256" key="4">
    <source>
        <dbReference type="ARBA" id="ARBA00023054"/>
    </source>
</evidence>
<evidence type="ECO:0000256" key="3">
    <source>
        <dbReference type="ARBA" id="ARBA00022729"/>
    </source>
</evidence>
<keyword evidence="3 7" id="KW-0732">Signal</keyword>
<evidence type="ECO:0000256" key="5">
    <source>
        <dbReference type="ARBA" id="ARBA00023088"/>
    </source>
</evidence>
<feature type="compositionally biased region" description="Basic and acidic residues" evidence="6">
    <location>
        <begin position="639"/>
        <end position="650"/>
    </location>
</feature>
<dbReference type="InterPro" id="IPR019931">
    <property type="entry name" value="LPXTG_anchor"/>
</dbReference>
<evidence type="ECO:0000259" key="8">
    <source>
        <dbReference type="PROSITE" id="PS50847"/>
    </source>
</evidence>
<dbReference type="Pfam" id="PF00746">
    <property type="entry name" value="Gram_pos_anchor"/>
    <property type="match status" value="1"/>
</dbReference>
<feature type="compositionally biased region" description="Basic and acidic residues" evidence="6">
    <location>
        <begin position="557"/>
        <end position="566"/>
    </location>
</feature>
<feature type="chain" id="PRO_5011263274" evidence="7">
    <location>
        <begin position="28"/>
        <end position="845"/>
    </location>
</feature>
<dbReference type="SUPFAM" id="SSF57997">
    <property type="entry name" value="Tropomyosin"/>
    <property type="match status" value="1"/>
</dbReference>
<sequence>MKKKTIVGSLTLASALAATALAPNVSAAENQSEAAPTTEEVNKTVTLTEVNEAKDNLDQAEDKVKEQEDIVAEAKKTDQEADQALTDADTTLKELKSLKKQATPENIQEQTDKVKETKQKIENLNGDIQAAESDVTKAEEELKAQQQAEEDAQKALDSAGEDVTKAEEAVEKVKKALEPSKLQEELEAAKTKVKDLESQLAQAKKELETAKQTAEDNAQAVTDAQTLVDDLTDQLKDAEKDVKTAKDTVQKAREEVEKLAGTTAEPARIVLSAAYIENLKKVSALPTGRVTSDEGKKIVDIQNALYNAAKTNKPAYLTAPDTTRYDVNNLPQKVREELSLFANDLINDIRKQIGTYDANPSVVTASSVAMANRVAKLNISNKSKHDAHDLEVLSQVTKEFGFGISGGIDQSSDLTIGENLYLPGVPLTQISLTEAKSLIYDAIAFFLFQDANKDNLKKNNDFGHALSITGLQRIEFTYNNVPSYVHEPSKQYLGIDFATYTDVEGKTGTKVFFNDGKEIYHGGTRAFDKTPLSPTPAPESPELKQAREDLKKALEEQTKATDKLTELTKQLTDATKDRDQKQNRLNPVPEAEDKVTDIESQLGTAETERDNVQQAIDEAKKGEAQLKKDLQNAEDDLEDKQKIHDQKQTDLDTAITDRQNLETDLKAKEEIRDQLLKERRLTQDELKTLEDTLDKLQNIDQLITDAEQKLEDAKENKLTTASTLKDAEEKLQDLNTERDRLEGIYLSLLNRYNAQRPKPGSGGSLISGKVEILNLSSPQDSASGDFSYRPSLTGLSTAAGASSQTRTSRASLPNTGSQSSMTAVLLGLALSLLSLGLYKKKETEI</sequence>
<dbReference type="OrthoDB" id="2205263at2"/>
<feature type="region of interest" description="Disordered" evidence="6">
    <location>
        <begin position="138"/>
        <end position="163"/>
    </location>
</feature>
<evidence type="ECO:0000256" key="2">
    <source>
        <dbReference type="ARBA" id="ARBA00022525"/>
    </source>
</evidence>
<feature type="region of interest" description="Disordered" evidence="6">
    <location>
        <begin position="796"/>
        <end position="817"/>
    </location>
</feature>
<evidence type="ECO:0000256" key="6">
    <source>
        <dbReference type="SAM" id="MobiDB-lite"/>
    </source>
</evidence>
<evidence type="ECO:0000256" key="7">
    <source>
        <dbReference type="SAM" id="SignalP"/>
    </source>
</evidence>
<dbReference type="InterPro" id="IPR027607">
    <property type="entry name" value="Surf_Exclu_SEC10/PgrA"/>
</dbReference>
<evidence type="ECO:0000313" key="9">
    <source>
        <dbReference type="EMBL" id="SNU90147.1"/>
    </source>
</evidence>
<feature type="region of interest" description="Disordered" evidence="6">
    <location>
        <begin position="557"/>
        <end position="612"/>
    </location>
</feature>
<dbReference type="KEGG" id="smen:SAMEA4412692_1753"/>
<keyword evidence="5" id="KW-0572">Peptidoglycan-anchor</keyword>
<dbReference type="GO" id="GO:0005856">
    <property type="term" value="C:cytoskeleton"/>
    <property type="evidence" value="ECO:0007669"/>
    <property type="project" value="TreeGrafter"/>
</dbReference>
<dbReference type="eggNOG" id="COG1196">
    <property type="taxonomic scope" value="Bacteria"/>
</dbReference>
<evidence type="ECO:0000313" key="10">
    <source>
        <dbReference type="Proteomes" id="UP000215185"/>
    </source>
</evidence>
<dbReference type="Proteomes" id="UP000215185">
    <property type="component" value="Chromosome 1"/>
</dbReference>
<dbReference type="Gene3D" id="1.10.287.1490">
    <property type="match status" value="1"/>
</dbReference>
<proteinExistence type="predicted"/>
<feature type="signal peptide" evidence="7">
    <location>
        <begin position="1"/>
        <end position="27"/>
    </location>
</feature>
<accession>A0A239SXH4</accession>
<dbReference type="STRING" id="1123308.GCA_000380085_01976"/>
<gene>
    <name evidence="9" type="ORF">SAMEA4412692_01753</name>
</gene>
<feature type="domain" description="Gram-positive cocci surface proteins LPxTG" evidence="8">
    <location>
        <begin position="812"/>
        <end position="845"/>
    </location>
</feature>
<organism evidence="9 10">
    <name type="scientific">Streptococcus merionis</name>
    <dbReference type="NCBI Taxonomy" id="400065"/>
    <lineage>
        <taxon>Bacteria</taxon>
        <taxon>Bacillati</taxon>
        <taxon>Bacillota</taxon>
        <taxon>Bacilli</taxon>
        <taxon>Lactobacillales</taxon>
        <taxon>Streptococcaceae</taxon>
        <taxon>Streptococcus</taxon>
    </lineage>
</organism>
<keyword evidence="4" id="KW-0175">Coiled coil</keyword>